<keyword evidence="2" id="KW-1133">Transmembrane helix</keyword>
<feature type="transmembrane region" description="Helical" evidence="2">
    <location>
        <begin position="6"/>
        <end position="26"/>
    </location>
</feature>
<reference evidence="5" key="1">
    <citation type="journal article" date="2019" name="Int. J. Syst. Evol. Microbiol.">
        <title>The Global Catalogue of Microorganisms (GCM) 10K type strain sequencing project: providing services to taxonomists for standard genome sequencing and annotation.</title>
        <authorList>
            <consortium name="The Broad Institute Genomics Platform"/>
            <consortium name="The Broad Institute Genome Sequencing Center for Infectious Disease"/>
            <person name="Wu L."/>
            <person name="Ma J."/>
        </authorList>
    </citation>
    <scope>NUCLEOTIDE SEQUENCE [LARGE SCALE GENOMIC DNA]</scope>
    <source>
        <strain evidence="5">KCTC 42964</strain>
    </source>
</reference>
<feature type="domain" description="Band 7" evidence="3">
    <location>
        <begin position="27"/>
        <end position="185"/>
    </location>
</feature>
<evidence type="ECO:0000313" key="5">
    <source>
        <dbReference type="Proteomes" id="UP001595528"/>
    </source>
</evidence>
<keyword evidence="5" id="KW-1185">Reference proteome</keyword>
<dbReference type="PANTHER" id="PTHR43327">
    <property type="entry name" value="STOMATIN-LIKE PROTEIN 2, MITOCHONDRIAL"/>
    <property type="match status" value="1"/>
</dbReference>
<proteinExistence type="predicted"/>
<dbReference type="EMBL" id="JBHRTR010000054">
    <property type="protein sequence ID" value="MFC3231028.1"/>
    <property type="molecule type" value="Genomic_DNA"/>
</dbReference>
<sequence>MDADSGVSGGLILILVLALVILVTIWRGIKIVPQSEKYVIERLGRLHKVLGPGLNLIVPFLDVVRHRVSVLERQLPHMQQDAITRDNVLLQADMVVFYRVLEPERTVYRIRDIDAAVGTTVAGIVRSEIGRLELDEVQSNRSTLNGAIKQHLAEATDDWGIAVTRAEVLDINLDAATREAMLQQLNAERARRAAVTQAEGEKRAMELRADAELYTAQKLAEARRISAEADAYATEVVAQAIHTHGTAAVEFEIRKRQVEAFAKMSDSQGRQTIVLPADLAEAFGTAARLFGGTRT</sequence>
<evidence type="ECO:0000256" key="2">
    <source>
        <dbReference type="SAM" id="Phobius"/>
    </source>
</evidence>
<dbReference type="InterPro" id="IPR001107">
    <property type="entry name" value="Band_7"/>
</dbReference>
<dbReference type="InterPro" id="IPR050710">
    <property type="entry name" value="Band7/mec-2_domain"/>
</dbReference>
<keyword evidence="2" id="KW-0472">Membrane</keyword>
<dbReference type="CDD" id="cd08829">
    <property type="entry name" value="SPFH_paraslipin"/>
    <property type="match status" value="1"/>
</dbReference>
<dbReference type="PANTHER" id="PTHR43327:SF10">
    <property type="entry name" value="STOMATIN-LIKE PROTEIN 2, MITOCHONDRIAL"/>
    <property type="match status" value="1"/>
</dbReference>
<comment type="caution">
    <text evidence="4">The sequence shown here is derived from an EMBL/GenBank/DDBJ whole genome shotgun (WGS) entry which is preliminary data.</text>
</comment>
<evidence type="ECO:0000256" key="1">
    <source>
        <dbReference type="ARBA" id="ARBA00004167"/>
    </source>
</evidence>
<dbReference type="RefSeq" id="WP_379906495.1">
    <property type="nucleotide sequence ID" value="NZ_JBHRTR010000054.1"/>
</dbReference>
<dbReference type="SUPFAM" id="SSF117892">
    <property type="entry name" value="Band 7/SPFH domain"/>
    <property type="match status" value="1"/>
</dbReference>
<dbReference type="PRINTS" id="PR00721">
    <property type="entry name" value="STOMATIN"/>
</dbReference>
<dbReference type="SMART" id="SM00244">
    <property type="entry name" value="PHB"/>
    <property type="match status" value="1"/>
</dbReference>
<dbReference type="Gene3D" id="3.30.479.30">
    <property type="entry name" value="Band 7 domain"/>
    <property type="match status" value="1"/>
</dbReference>
<dbReference type="InterPro" id="IPR036013">
    <property type="entry name" value="Band_7/SPFH_dom_sf"/>
</dbReference>
<organism evidence="4 5">
    <name type="scientific">Marinibaculum pumilum</name>
    <dbReference type="NCBI Taxonomy" id="1766165"/>
    <lineage>
        <taxon>Bacteria</taxon>
        <taxon>Pseudomonadati</taxon>
        <taxon>Pseudomonadota</taxon>
        <taxon>Alphaproteobacteria</taxon>
        <taxon>Rhodospirillales</taxon>
        <taxon>Rhodospirillaceae</taxon>
        <taxon>Marinibaculum</taxon>
    </lineage>
</organism>
<evidence type="ECO:0000259" key="3">
    <source>
        <dbReference type="SMART" id="SM00244"/>
    </source>
</evidence>
<evidence type="ECO:0000313" key="4">
    <source>
        <dbReference type="EMBL" id="MFC3231028.1"/>
    </source>
</evidence>
<gene>
    <name evidence="4" type="ORF">ACFOGJ_27525</name>
</gene>
<accession>A0ABV7L9K1</accession>
<name>A0ABV7L9K1_9PROT</name>
<protein>
    <submittedName>
        <fullName evidence="4">SPFH domain-containing protein</fullName>
    </submittedName>
</protein>
<dbReference type="Pfam" id="PF01145">
    <property type="entry name" value="Band_7"/>
    <property type="match status" value="1"/>
</dbReference>
<comment type="subcellular location">
    <subcellularLocation>
        <location evidence="1">Membrane</location>
        <topology evidence="1">Single-pass membrane protein</topology>
    </subcellularLocation>
</comment>
<dbReference type="Proteomes" id="UP001595528">
    <property type="component" value="Unassembled WGS sequence"/>
</dbReference>
<dbReference type="InterPro" id="IPR001972">
    <property type="entry name" value="Stomatin_HflK_fam"/>
</dbReference>
<keyword evidence="2" id="KW-0812">Transmembrane</keyword>